<dbReference type="OrthoDB" id="9813569at2"/>
<keyword evidence="3 5" id="KW-0418">Kinase</keyword>
<proteinExistence type="inferred from homology"/>
<dbReference type="PANTHER" id="PTHR43320">
    <property type="entry name" value="SUGAR KINASE"/>
    <property type="match status" value="1"/>
</dbReference>
<dbReference type="Proteomes" id="UP000265926">
    <property type="component" value="Unassembled WGS sequence"/>
</dbReference>
<accession>A0A399STU0</accession>
<evidence type="ECO:0000313" key="6">
    <source>
        <dbReference type="Proteomes" id="UP000265926"/>
    </source>
</evidence>
<comment type="caution">
    <text evidence="5">The sequence shown here is derived from an EMBL/GenBank/DDBJ whole genome shotgun (WGS) entry which is preliminary data.</text>
</comment>
<dbReference type="Pfam" id="PF00294">
    <property type="entry name" value="PfkB"/>
    <property type="match status" value="1"/>
</dbReference>
<dbReference type="InterPro" id="IPR052700">
    <property type="entry name" value="Carb_kinase_PfkB-like"/>
</dbReference>
<feature type="domain" description="Carbohydrate kinase PfkB" evidence="4">
    <location>
        <begin position="44"/>
        <end position="333"/>
    </location>
</feature>
<evidence type="ECO:0000256" key="3">
    <source>
        <dbReference type="ARBA" id="ARBA00022777"/>
    </source>
</evidence>
<evidence type="ECO:0000256" key="1">
    <source>
        <dbReference type="ARBA" id="ARBA00010688"/>
    </source>
</evidence>
<gene>
    <name evidence="5" type="ORF">D1614_21115</name>
</gene>
<reference evidence="5 6" key="1">
    <citation type="submission" date="2018-08" db="EMBL/GenBank/DDBJ databases">
        <title>Pallidiluteibacterium maritimus gen. nov., sp. nov., isolated from coastal sediment.</title>
        <authorList>
            <person name="Zhou L.Y."/>
        </authorList>
    </citation>
    <scope>NUCLEOTIDE SEQUENCE [LARGE SCALE GENOMIC DNA]</scope>
    <source>
        <strain evidence="5 6">XSD2</strain>
    </source>
</reference>
<evidence type="ECO:0000256" key="2">
    <source>
        <dbReference type="ARBA" id="ARBA00022679"/>
    </source>
</evidence>
<dbReference type="EMBL" id="QWGR01000019">
    <property type="protein sequence ID" value="RIJ45811.1"/>
    <property type="molecule type" value="Genomic_DNA"/>
</dbReference>
<organism evidence="5 6">
    <name type="scientific">Maribellus luteus</name>
    <dbReference type="NCBI Taxonomy" id="2305463"/>
    <lineage>
        <taxon>Bacteria</taxon>
        <taxon>Pseudomonadati</taxon>
        <taxon>Bacteroidota</taxon>
        <taxon>Bacteroidia</taxon>
        <taxon>Marinilabiliales</taxon>
        <taxon>Prolixibacteraceae</taxon>
        <taxon>Maribellus</taxon>
    </lineage>
</organism>
<dbReference type="RefSeq" id="WP_119439985.1">
    <property type="nucleotide sequence ID" value="NZ_QWGR01000019.1"/>
</dbReference>
<dbReference type="GO" id="GO:0016301">
    <property type="term" value="F:kinase activity"/>
    <property type="evidence" value="ECO:0007669"/>
    <property type="project" value="UniProtKB-KW"/>
</dbReference>
<evidence type="ECO:0000313" key="5">
    <source>
        <dbReference type="EMBL" id="RIJ45811.1"/>
    </source>
</evidence>
<dbReference type="CDD" id="cd01166">
    <property type="entry name" value="KdgK"/>
    <property type="match status" value="1"/>
</dbReference>
<sequence>MSIQLKQNCKYAMLVPTSMGTRITPENGQPVHSSDKFTLFATSAETNVASIASYLGMPVKVLTTFVKGSPIAQFIKSNLRSRNMDYEGPEVPQGDPWGYRHQINIADSGYGLRGPRVFNDRAGEVGRTLNAKDFDLERIFGEEGVQIVHLSGLIGALSPETTQFCLEVARAAKKHGSRISFDLNHRASFWKGREEQLRKDFTEIASVSDILIGNEEDFQLCFGIEGPEAGGEGLNAKIDGFKGLINRVKETFPNASVFATTLREVISVNEHLWGAIMLEGENWHVVEPRPIKVLDRIGGGDGFVGGMLYGILKQWEAEKWAQFGWATGALATTFLTDYAQPADEEQVWSIWGGNARVKR</sequence>
<evidence type="ECO:0000259" key="4">
    <source>
        <dbReference type="Pfam" id="PF00294"/>
    </source>
</evidence>
<keyword evidence="6" id="KW-1185">Reference proteome</keyword>
<protein>
    <submittedName>
        <fullName evidence="5">Sugar kinase</fullName>
    </submittedName>
</protein>
<name>A0A399STU0_9BACT</name>
<dbReference type="InterPro" id="IPR029056">
    <property type="entry name" value="Ribokinase-like"/>
</dbReference>
<dbReference type="Gene3D" id="3.40.1190.20">
    <property type="match status" value="1"/>
</dbReference>
<dbReference type="InterPro" id="IPR011611">
    <property type="entry name" value="PfkB_dom"/>
</dbReference>
<keyword evidence="2" id="KW-0808">Transferase</keyword>
<comment type="similarity">
    <text evidence="1">Belongs to the carbohydrate kinase PfkB family.</text>
</comment>
<dbReference type="SUPFAM" id="SSF53613">
    <property type="entry name" value="Ribokinase-like"/>
    <property type="match status" value="1"/>
</dbReference>
<dbReference type="PANTHER" id="PTHR43320:SF2">
    <property type="entry name" value="2-DEHYDRO-3-DEOXYGLUCONOKINASE_2-DEHYDRO-3-DEOXYGALACTONOKINASE"/>
    <property type="match status" value="1"/>
</dbReference>
<dbReference type="AlphaFoldDB" id="A0A399STU0"/>